<feature type="transmembrane region" description="Helical" evidence="1">
    <location>
        <begin position="158"/>
        <end position="180"/>
    </location>
</feature>
<keyword evidence="1" id="KW-0472">Membrane</keyword>
<organism evidence="2 3">
    <name type="scientific">Rathayibacter festucae</name>
    <dbReference type="NCBI Taxonomy" id="110937"/>
    <lineage>
        <taxon>Bacteria</taxon>
        <taxon>Bacillati</taxon>
        <taxon>Actinomycetota</taxon>
        <taxon>Actinomycetes</taxon>
        <taxon>Micrococcales</taxon>
        <taxon>Microbacteriaceae</taxon>
        <taxon>Rathayibacter</taxon>
    </lineage>
</organism>
<evidence type="ECO:0000256" key="1">
    <source>
        <dbReference type="SAM" id="Phobius"/>
    </source>
</evidence>
<dbReference type="Proteomes" id="UP000464597">
    <property type="component" value="Plasmid unnamed2"/>
</dbReference>
<keyword evidence="3" id="KW-1185">Reference proteome</keyword>
<sequence>MSWMTIRSGARTWRRLGVGSVARFIAILVAGLASPLSVAAAIGGGDCPGYLGSSNVRALLAVVGVASILLALPVLLAGRDETMGGHHRSAGPMSLIAAMPGWVGTWLFSLLFDPWDTRKGPEPALTISNLGFLPIAELSLMLIAATIAGRISRTVPRVAVFTTTGLVVVVFVPVVASGFIGGC</sequence>
<feature type="transmembrane region" description="Helical" evidence="1">
    <location>
        <begin position="90"/>
        <end position="112"/>
    </location>
</feature>
<keyword evidence="1" id="KW-1133">Transmembrane helix</keyword>
<dbReference type="EMBL" id="CP047182">
    <property type="protein sequence ID" value="QHC65083.1"/>
    <property type="molecule type" value="Genomic_DNA"/>
</dbReference>
<evidence type="ECO:0000313" key="2">
    <source>
        <dbReference type="EMBL" id="QHC65083.1"/>
    </source>
</evidence>
<evidence type="ECO:0000313" key="3">
    <source>
        <dbReference type="Proteomes" id="UP000464597"/>
    </source>
</evidence>
<feature type="transmembrane region" description="Helical" evidence="1">
    <location>
        <begin position="56"/>
        <end position="78"/>
    </location>
</feature>
<gene>
    <name evidence="2" type="ORF">GSU69_19715</name>
</gene>
<protein>
    <recommendedName>
        <fullName evidence="4">Yip1 domain-containing protein</fullName>
    </recommendedName>
</protein>
<evidence type="ECO:0008006" key="4">
    <source>
        <dbReference type="Google" id="ProtNLM"/>
    </source>
</evidence>
<keyword evidence="2" id="KW-0614">Plasmid</keyword>
<accession>A0ABX6H5U4</accession>
<geneLocation type="plasmid" evidence="2 3">
    <name>unnamed2</name>
</geneLocation>
<dbReference type="RefSeq" id="WP_159424243.1">
    <property type="nucleotide sequence ID" value="NZ_CP047182.1"/>
</dbReference>
<proteinExistence type="predicted"/>
<name>A0ABX6H5U4_9MICO</name>
<reference evidence="3" key="1">
    <citation type="submission" date="2019-12" db="EMBL/GenBank/DDBJ databases">
        <title>Complete and draft genome sequences of new strains and members of some known species of the genus Rathayibacter isolated from plants.</title>
        <authorList>
            <person name="Tarlachkov S.V."/>
            <person name="Starodumova I.P."/>
            <person name="Dorofeeva L.V."/>
            <person name="Prisyazhnaya N.V."/>
            <person name="Leyn S."/>
            <person name="Zlamal J."/>
            <person name="Elan M."/>
            <person name="Osterman A.L."/>
            <person name="Nadler S."/>
            <person name="Subbotin S.A."/>
            <person name="Evtushenko L.I."/>
        </authorList>
    </citation>
    <scope>NUCLEOTIDE SEQUENCE [LARGE SCALE GENOMIC DNA]</scope>
    <source>
        <strain evidence="3">VKM Ac-2802</strain>
        <plasmid evidence="3">unnamed2</plasmid>
    </source>
</reference>
<keyword evidence="1" id="KW-0812">Transmembrane</keyword>
<feature type="transmembrane region" description="Helical" evidence="1">
    <location>
        <begin position="132"/>
        <end position="151"/>
    </location>
</feature>
<feature type="transmembrane region" description="Helical" evidence="1">
    <location>
        <begin position="21"/>
        <end position="44"/>
    </location>
</feature>